<keyword evidence="8" id="KW-1185">Reference proteome</keyword>
<dbReference type="CDD" id="cd02440">
    <property type="entry name" value="AdoMet_MTases"/>
    <property type="match status" value="1"/>
</dbReference>
<dbReference type="EMBL" id="CAMXCT030005857">
    <property type="protein sequence ID" value="CAL4800729.1"/>
    <property type="molecule type" value="Genomic_DNA"/>
</dbReference>
<dbReference type="Gene3D" id="3.40.50.150">
    <property type="entry name" value="Vaccinia Virus protein VP39"/>
    <property type="match status" value="1"/>
</dbReference>
<gene>
    <name evidence="6" type="ORF">C1SCF055_LOCUS38389</name>
</gene>
<dbReference type="EMBL" id="CAMXCT010005857">
    <property type="protein sequence ID" value="CAI4013417.1"/>
    <property type="molecule type" value="Genomic_DNA"/>
</dbReference>
<feature type="signal peptide" evidence="5">
    <location>
        <begin position="1"/>
        <end position="19"/>
    </location>
</feature>
<dbReference type="PANTHER" id="PTHR43667:SF1">
    <property type="entry name" value="CYCLOPROPANE-FATTY-ACYL-PHOSPHOLIPID SYNTHASE"/>
    <property type="match status" value="1"/>
</dbReference>
<comment type="caution">
    <text evidence="6">The sequence shown here is derived from an EMBL/GenBank/DDBJ whole genome shotgun (WGS) entry which is preliminary data.</text>
</comment>
<evidence type="ECO:0000256" key="3">
    <source>
        <dbReference type="ARBA" id="ARBA00022691"/>
    </source>
</evidence>
<dbReference type="AlphaFoldDB" id="A0A9P1DN41"/>
<sequence>MRCNRCAYVAASLLALCCCSPSGPSSFVGSRMVLQRPSVPRSNIHGRNGRKEKVRVAREAFVTPAIPLVGAALLFLGFQALNTEASDGALKELLQKYTKIQVVDVTPDMDISKQIASGETHRPVLRGKSAKDVHWYALSEEDLPPVKWFIRDPACLRRVLFEGGLGLGESYMDGQWESDDVERLVYELLRIEDQTKELGARELPLIANIVFGALRGKLLELPGNTVAGAQENIGRTYDVDTIKIYEQMLDSNMQYSVGYFYDPDITLDEAQLAKMEMIGRKLDLKPGMKLLEIGFGFGSLAHFLATKYDVQITAVTLSKAQMEWAQKHYGHPNIDFRYADYRDAEGLYDRVYSVGMFEHVGRKSFATYFDKVYDCLKDDGIFLLHTLGWAKRGEWNHNAFVGKYIFPGGELPTLYLLTEEFSDKWHLEDFHSLGKCYVQTLRSWLNNLKTWEGMDEFDTKFKRMWEYYLSCCAAAFEKRRTKVWQMVWTKQLSTRLDDCHHIRLVDGKPPQ</sequence>
<evidence type="ECO:0000256" key="2">
    <source>
        <dbReference type="ARBA" id="ARBA00022679"/>
    </source>
</evidence>
<dbReference type="PANTHER" id="PTHR43667">
    <property type="entry name" value="CYCLOPROPANE-FATTY-ACYL-PHOSPHOLIPID SYNTHASE"/>
    <property type="match status" value="1"/>
</dbReference>
<keyword evidence="4" id="KW-0443">Lipid metabolism</keyword>
<dbReference type="GO" id="GO:0006629">
    <property type="term" value="P:lipid metabolic process"/>
    <property type="evidence" value="ECO:0007669"/>
    <property type="project" value="UniProtKB-KW"/>
</dbReference>
<dbReference type="GO" id="GO:0032259">
    <property type="term" value="P:methylation"/>
    <property type="evidence" value="ECO:0007669"/>
    <property type="project" value="UniProtKB-KW"/>
</dbReference>
<dbReference type="Proteomes" id="UP001152797">
    <property type="component" value="Unassembled WGS sequence"/>
</dbReference>
<feature type="chain" id="PRO_5043271614" evidence="5">
    <location>
        <begin position="20"/>
        <end position="511"/>
    </location>
</feature>
<dbReference type="EMBL" id="CAMXCT020005857">
    <property type="protein sequence ID" value="CAL1166792.1"/>
    <property type="molecule type" value="Genomic_DNA"/>
</dbReference>
<evidence type="ECO:0000256" key="5">
    <source>
        <dbReference type="SAM" id="SignalP"/>
    </source>
</evidence>
<proteinExistence type="predicted"/>
<keyword evidence="3" id="KW-0949">S-adenosyl-L-methionine</keyword>
<reference evidence="7 8" key="2">
    <citation type="submission" date="2024-05" db="EMBL/GenBank/DDBJ databases">
        <authorList>
            <person name="Chen Y."/>
            <person name="Shah S."/>
            <person name="Dougan E. K."/>
            <person name="Thang M."/>
            <person name="Chan C."/>
        </authorList>
    </citation>
    <scope>NUCLEOTIDE SEQUENCE [LARGE SCALE GENOMIC DNA]</scope>
</reference>
<dbReference type="Pfam" id="PF02353">
    <property type="entry name" value="CMAS"/>
    <property type="match status" value="1"/>
</dbReference>
<dbReference type="InterPro" id="IPR029063">
    <property type="entry name" value="SAM-dependent_MTases_sf"/>
</dbReference>
<dbReference type="SUPFAM" id="SSF53335">
    <property type="entry name" value="S-adenosyl-L-methionine-dependent methyltransferases"/>
    <property type="match status" value="1"/>
</dbReference>
<dbReference type="GO" id="GO:0008168">
    <property type="term" value="F:methyltransferase activity"/>
    <property type="evidence" value="ECO:0007669"/>
    <property type="project" value="UniProtKB-KW"/>
</dbReference>
<keyword evidence="2" id="KW-0808">Transferase</keyword>
<keyword evidence="5" id="KW-0732">Signal</keyword>
<evidence type="ECO:0000313" key="7">
    <source>
        <dbReference type="EMBL" id="CAL4800729.1"/>
    </source>
</evidence>
<evidence type="ECO:0000313" key="6">
    <source>
        <dbReference type="EMBL" id="CAI4013417.1"/>
    </source>
</evidence>
<protein>
    <submittedName>
        <fullName evidence="7">Cyclopropane-fatty-acyl-phospholipid synthase</fullName>
    </submittedName>
</protein>
<organism evidence="6">
    <name type="scientific">Cladocopium goreaui</name>
    <dbReference type="NCBI Taxonomy" id="2562237"/>
    <lineage>
        <taxon>Eukaryota</taxon>
        <taxon>Sar</taxon>
        <taxon>Alveolata</taxon>
        <taxon>Dinophyceae</taxon>
        <taxon>Suessiales</taxon>
        <taxon>Symbiodiniaceae</taxon>
        <taxon>Cladocopium</taxon>
    </lineage>
</organism>
<keyword evidence="1" id="KW-0489">Methyltransferase</keyword>
<evidence type="ECO:0000256" key="1">
    <source>
        <dbReference type="ARBA" id="ARBA00022603"/>
    </source>
</evidence>
<evidence type="ECO:0000256" key="4">
    <source>
        <dbReference type="ARBA" id="ARBA00023098"/>
    </source>
</evidence>
<dbReference type="InterPro" id="IPR050723">
    <property type="entry name" value="CFA/CMAS"/>
</dbReference>
<reference evidence="6" key="1">
    <citation type="submission" date="2022-10" db="EMBL/GenBank/DDBJ databases">
        <authorList>
            <person name="Chen Y."/>
            <person name="Dougan E. K."/>
            <person name="Chan C."/>
            <person name="Rhodes N."/>
            <person name="Thang M."/>
        </authorList>
    </citation>
    <scope>NUCLEOTIDE SEQUENCE</scope>
</reference>
<accession>A0A9P1DN41</accession>
<name>A0A9P1DN41_9DINO</name>
<dbReference type="OrthoDB" id="412182at2759"/>
<evidence type="ECO:0000313" key="8">
    <source>
        <dbReference type="Proteomes" id="UP001152797"/>
    </source>
</evidence>